<dbReference type="PANTHER" id="PTHR11972">
    <property type="entry name" value="NADPH OXIDASE"/>
    <property type="match status" value="1"/>
</dbReference>
<feature type="region of interest" description="Disordered" evidence="2">
    <location>
        <begin position="200"/>
        <end position="228"/>
    </location>
</feature>
<keyword evidence="1" id="KW-0560">Oxidoreductase</keyword>
<evidence type="ECO:0000256" key="2">
    <source>
        <dbReference type="SAM" id="MobiDB-lite"/>
    </source>
</evidence>
<dbReference type="PANTHER" id="PTHR11972:SF64">
    <property type="entry name" value="RESPIRATORY BURST OXIDASE HOMOLOG PROTEIN B"/>
    <property type="match status" value="1"/>
</dbReference>
<dbReference type="EMBL" id="JBBPBN010000116">
    <property type="protein sequence ID" value="KAK8977742.1"/>
    <property type="molecule type" value="Genomic_DNA"/>
</dbReference>
<keyword evidence="4" id="KW-1185">Reference proteome</keyword>
<name>A0ABR2NNI3_9ROSI</name>
<evidence type="ECO:0000256" key="1">
    <source>
        <dbReference type="ARBA" id="ARBA00023002"/>
    </source>
</evidence>
<sequence length="265" mass="30775">MRRGGADPGSGPGRSAGLPWPKRRRFGGARAKLGIHNDNINFHKVVAFGIAIGVGLHAGAHLTCDYPRLLHATDKEYEPMEQFFGEERPGNYWWFVKGTEGWTGVTMVALLAQPWFHRNRLNLPKPIKKLTGFNALFIVHGYYLYLSKKWYKKTLLLLILEVAVCPGNVLSLHLTKPQRVKYTSGQYILRWCLPIPMHRQRRARQHQTTKRDRRRHRNNRRSQEHAKAVRHETSLLLLGHSRARLIRVINEVAEYDRDRVIELRN</sequence>
<proteinExistence type="predicted"/>
<accession>A0ABR2NNI3</accession>
<dbReference type="Proteomes" id="UP001396334">
    <property type="component" value="Unassembled WGS sequence"/>
</dbReference>
<evidence type="ECO:0000313" key="4">
    <source>
        <dbReference type="Proteomes" id="UP001396334"/>
    </source>
</evidence>
<protein>
    <recommendedName>
        <fullName evidence="5">Ferric oxidoreductase domain-containing protein</fullName>
    </recommendedName>
</protein>
<gene>
    <name evidence="3" type="ORF">V6N11_000069</name>
</gene>
<feature type="compositionally biased region" description="Gly residues" evidence="2">
    <location>
        <begin position="1"/>
        <end position="14"/>
    </location>
</feature>
<evidence type="ECO:0000313" key="3">
    <source>
        <dbReference type="EMBL" id="KAK8977742.1"/>
    </source>
</evidence>
<reference evidence="3 4" key="1">
    <citation type="journal article" date="2024" name="G3 (Bethesda)">
        <title>Genome assembly of Hibiscus sabdariffa L. provides insights into metabolisms of medicinal natural products.</title>
        <authorList>
            <person name="Kim T."/>
        </authorList>
    </citation>
    <scope>NUCLEOTIDE SEQUENCE [LARGE SCALE GENOMIC DNA]</scope>
    <source>
        <strain evidence="3">TK-2024</strain>
        <tissue evidence="3">Old leaves</tissue>
    </source>
</reference>
<feature type="region of interest" description="Disordered" evidence="2">
    <location>
        <begin position="1"/>
        <end position="23"/>
    </location>
</feature>
<dbReference type="InterPro" id="IPR050369">
    <property type="entry name" value="RBOH/FRE"/>
</dbReference>
<evidence type="ECO:0008006" key="5">
    <source>
        <dbReference type="Google" id="ProtNLM"/>
    </source>
</evidence>
<feature type="compositionally biased region" description="Basic residues" evidence="2">
    <location>
        <begin position="200"/>
        <end position="220"/>
    </location>
</feature>
<organism evidence="3 4">
    <name type="scientific">Hibiscus sabdariffa</name>
    <name type="common">roselle</name>
    <dbReference type="NCBI Taxonomy" id="183260"/>
    <lineage>
        <taxon>Eukaryota</taxon>
        <taxon>Viridiplantae</taxon>
        <taxon>Streptophyta</taxon>
        <taxon>Embryophyta</taxon>
        <taxon>Tracheophyta</taxon>
        <taxon>Spermatophyta</taxon>
        <taxon>Magnoliopsida</taxon>
        <taxon>eudicotyledons</taxon>
        <taxon>Gunneridae</taxon>
        <taxon>Pentapetalae</taxon>
        <taxon>rosids</taxon>
        <taxon>malvids</taxon>
        <taxon>Malvales</taxon>
        <taxon>Malvaceae</taxon>
        <taxon>Malvoideae</taxon>
        <taxon>Hibiscus</taxon>
    </lineage>
</organism>
<comment type="caution">
    <text evidence="3">The sequence shown here is derived from an EMBL/GenBank/DDBJ whole genome shotgun (WGS) entry which is preliminary data.</text>
</comment>